<sequence length="123" mass="14378">GAIYVTPKKYGDICEIYLNNFRRVLIYRPEYLKKMLAPSSKDTTFMLRFPYTEGLDELGMSGRGISANHIVKNWKFNRQFFNKTVLASNFNYEVVEWANKLFPELEGYWKSLVNLNLSGNMDS</sequence>
<dbReference type="Proteomes" id="UP000789920">
    <property type="component" value="Unassembled WGS sequence"/>
</dbReference>
<reference evidence="1" key="1">
    <citation type="submission" date="2021-06" db="EMBL/GenBank/DDBJ databases">
        <authorList>
            <person name="Kallberg Y."/>
            <person name="Tangrot J."/>
            <person name="Rosling A."/>
        </authorList>
    </citation>
    <scope>NUCLEOTIDE SEQUENCE</scope>
    <source>
        <strain evidence="1">MA461A</strain>
    </source>
</reference>
<accession>A0ACA9L801</accession>
<evidence type="ECO:0000313" key="2">
    <source>
        <dbReference type="Proteomes" id="UP000789920"/>
    </source>
</evidence>
<feature type="non-terminal residue" evidence="1">
    <location>
        <position position="1"/>
    </location>
</feature>
<proteinExistence type="predicted"/>
<gene>
    <name evidence="1" type="ORF">RPERSI_LOCUS2324</name>
</gene>
<keyword evidence="2" id="KW-1185">Reference proteome</keyword>
<evidence type="ECO:0000313" key="1">
    <source>
        <dbReference type="EMBL" id="CAG8512532.1"/>
    </source>
</evidence>
<protein>
    <submittedName>
        <fullName evidence="1">4363_t:CDS:1</fullName>
    </submittedName>
</protein>
<organism evidence="1 2">
    <name type="scientific">Racocetra persica</name>
    <dbReference type="NCBI Taxonomy" id="160502"/>
    <lineage>
        <taxon>Eukaryota</taxon>
        <taxon>Fungi</taxon>
        <taxon>Fungi incertae sedis</taxon>
        <taxon>Mucoromycota</taxon>
        <taxon>Glomeromycotina</taxon>
        <taxon>Glomeromycetes</taxon>
        <taxon>Diversisporales</taxon>
        <taxon>Gigasporaceae</taxon>
        <taxon>Racocetra</taxon>
    </lineage>
</organism>
<name>A0ACA9L801_9GLOM</name>
<comment type="caution">
    <text evidence="1">The sequence shown here is derived from an EMBL/GenBank/DDBJ whole genome shotgun (WGS) entry which is preliminary data.</text>
</comment>
<dbReference type="EMBL" id="CAJVQC010002514">
    <property type="protein sequence ID" value="CAG8512532.1"/>
    <property type="molecule type" value="Genomic_DNA"/>
</dbReference>